<comment type="caution">
    <text evidence="1">The sequence shown here is derived from an EMBL/GenBank/DDBJ whole genome shotgun (WGS) entry which is preliminary data.</text>
</comment>
<protein>
    <submittedName>
        <fullName evidence="1">Uncharacterized protein</fullName>
    </submittedName>
</protein>
<organism evidence="1 2">
    <name type="scientific">Bacillus altitudinis</name>
    <dbReference type="NCBI Taxonomy" id="293387"/>
    <lineage>
        <taxon>Bacteria</taxon>
        <taxon>Bacillati</taxon>
        <taxon>Bacillota</taxon>
        <taxon>Bacilli</taxon>
        <taxon>Bacillales</taxon>
        <taxon>Bacillaceae</taxon>
        <taxon>Bacillus</taxon>
    </lineage>
</organism>
<sequence>MRLGSGYKGSLKLESTNIENFDIVPPESKGSNRPTQFYKFQFRNDQYCTVSINHGEPIFIMSGDGFSMDHIDTPIFSKGIQYNFAGAHT</sequence>
<evidence type="ECO:0000313" key="1">
    <source>
        <dbReference type="EMBL" id="MER3123596.1"/>
    </source>
</evidence>
<dbReference type="Proteomes" id="UP001467674">
    <property type="component" value="Unassembled WGS sequence"/>
</dbReference>
<keyword evidence="2" id="KW-1185">Reference proteome</keyword>
<gene>
    <name evidence="1" type="ORF">ABQG71_20775</name>
</gene>
<dbReference type="EMBL" id="JBEOME010000019">
    <property type="protein sequence ID" value="MER3123596.1"/>
    <property type="molecule type" value="Genomic_DNA"/>
</dbReference>
<accession>A0ABV1SBR8</accession>
<reference evidence="1 2" key="1">
    <citation type="submission" date="2024-06" db="EMBL/GenBank/DDBJ databases">
        <title>Construction of an artificial bacterial consortium using nitrogen cycle bacteria from Cuatro Cienegas Basin and a mangrove forest.</title>
        <authorList>
            <person name="Aguilera-Najera D."/>
            <person name="Marquez-Cianci L."/>
            <person name="Martinez-Perez E."/>
            <person name="Rosas-Barrera M."/>
            <person name="Rodriguez-Cruz U.E."/>
            <person name="Tapia-Lopez R."/>
            <person name="Eguiarte L.E."/>
            <person name="Souza-Saldivar V."/>
        </authorList>
    </citation>
    <scope>NUCLEOTIDE SEQUENCE [LARGE SCALE GENOMIC DNA]</scope>
    <source>
        <strain evidence="1 2">S14-15</strain>
    </source>
</reference>
<proteinExistence type="predicted"/>
<name>A0ABV1SBR8_BACAB</name>
<dbReference type="RefSeq" id="WP_350386963.1">
    <property type="nucleotide sequence ID" value="NZ_JBEOME010000019.1"/>
</dbReference>
<evidence type="ECO:0000313" key="2">
    <source>
        <dbReference type="Proteomes" id="UP001467674"/>
    </source>
</evidence>